<dbReference type="EMBL" id="FONG01000004">
    <property type="protein sequence ID" value="SFE65038.1"/>
    <property type="molecule type" value="Genomic_DNA"/>
</dbReference>
<evidence type="ECO:0000256" key="1">
    <source>
        <dbReference type="SAM" id="MobiDB-lite"/>
    </source>
</evidence>
<dbReference type="AlphaFoldDB" id="A0A1I2C9Z5"/>
<dbReference type="Gene3D" id="3.20.180.10">
    <property type="entry name" value="PNP-oxidase-like"/>
    <property type="match status" value="1"/>
</dbReference>
<accession>A0A1I2C9Z5</accession>
<dbReference type="PANTHER" id="PTHR13343:SF22">
    <property type="entry name" value="GLUTAMYL-TRNA REDUCTASE-BINDING PROTEIN, CHLOROPLASTIC"/>
    <property type="match status" value="1"/>
</dbReference>
<keyword evidence="4" id="KW-1185">Reference proteome</keyword>
<evidence type="ECO:0000313" key="4">
    <source>
        <dbReference type="Proteomes" id="UP000199323"/>
    </source>
</evidence>
<dbReference type="Proteomes" id="UP000199323">
    <property type="component" value="Unassembled WGS sequence"/>
</dbReference>
<evidence type="ECO:0000313" key="3">
    <source>
        <dbReference type="EMBL" id="SFE65038.1"/>
    </source>
</evidence>
<reference evidence="4" key="1">
    <citation type="submission" date="2016-10" db="EMBL/GenBank/DDBJ databases">
        <authorList>
            <person name="Varghese N."/>
            <person name="Submissions S."/>
        </authorList>
    </citation>
    <scope>NUCLEOTIDE SEQUENCE [LARGE SCALE GENOMIC DNA]</scope>
    <source>
        <strain evidence="4">CGMCC 4.3510</strain>
    </source>
</reference>
<organism evidence="3 4">
    <name type="scientific">Actinacidiphila alni</name>
    <dbReference type="NCBI Taxonomy" id="380248"/>
    <lineage>
        <taxon>Bacteria</taxon>
        <taxon>Bacillati</taxon>
        <taxon>Actinomycetota</taxon>
        <taxon>Actinomycetes</taxon>
        <taxon>Kitasatosporales</taxon>
        <taxon>Streptomycetaceae</taxon>
        <taxon>Actinacidiphila</taxon>
    </lineage>
</organism>
<feature type="domain" description="DUF2470" evidence="2">
    <location>
        <begin position="174"/>
        <end position="252"/>
    </location>
</feature>
<protein>
    <recommendedName>
        <fullName evidence="2">DUF2470 domain-containing protein</fullName>
    </recommendedName>
</protein>
<dbReference type="InterPro" id="IPR019595">
    <property type="entry name" value="DUF2470"/>
</dbReference>
<dbReference type="PANTHER" id="PTHR13343">
    <property type="entry name" value="CREG1 PROTEIN"/>
    <property type="match status" value="1"/>
</dbReference>
<dbReference type="SUPFAM" id="SSF50475">
    <property type="entry name" value="FMN-binding split barrel"/>
    <property type="match status" value="1"/>
</dbReference>
<proteinExistence type="predicted"/>
<dbReference type="STRING" id="380248.SAMN05216251_104219"/>
<feature type="region of interest" description="Disordered" evidence="1">
    <location>
        <begin position="1"/>
        <end position="31"/>
    </location>
</feature>
<sequence length="262" mass="27565">MIRPGNPMSGVPAHGQPRPEAEEAPRLPSAAERARTLVENNASAVMTVPGLVTGPADDMTPLRRSVCPTGDVFLLFPDESPVVRVVLAADGEEIEAVLEITDVAPVAVPHRIRGRAWVAGWLTAVPGGTPQAGTTLVRLETGEISLDDLWGAALVEPDEFADAAADPLACCETELLQHLAAAHGPDVGLLCGLVGRSGLPCGDADPSAVAAVPLALDRFGLRVRFTGDDGVFDARFDFPEPVEDRDGLRRSMLVLFEAARDS</sequence>
<dbReference type="Pfam" id="PF10615">
    <property type="entry name" value="DUF2470"/>
    <property type="match status" value="1"/>
</dbReference>
<gene>
    <name evidence="3" type="ORF">SAMN05216251_104219</name>
</gene>
<evidence type="ECO:0000259" key="2">
    <source>
        <dbReference type="Pfam" id="PF10615"/>
    </source>
</evidence>
<dbReference type="InterPro" id="IPR037119">
    <property type="entry name" value="Haem_oxidase_HugZ-like_sf"/>
</dbReference>
<name>A0A1I2C9Z5_9ACTN</name>